<name>A0A3C1KSW8_9GAMM</name>
<gene>
    <name evidence="1" type="ORF">DCP75_19235</name>
</gene>
<proteinExistence type="predicted"/>
<comment type="caution">
    <text evidence="1">The sequence shown here is derived from an EMBL/GenBank/DDBJ whole genome shotgun (WGS) entry which is preliminary data.</text>
</comment>
<evidence type="ECO:0000313" key="1">
    <source>
        <dbReference type="EMBL" id="HAN29810.1"/>
    </source>
</evidence>
<feature type="non-terminal residue" evidence="1">
    <location>
        <position position="1"/>
    </location>
</feature>
<dbReference type="EMBL" id="DMND01000259">
    <property type="protein sequence ID" value="HAN29810.1"/>
    <property type="molecule type" value="Genomic_DNA"/>
</dbReference>
<sequence>KGGVSFAEEQTPRVAKAMALLDARYPRYHADIQAYVASDPARAARTGALLALFAAQQRPKVAYLSHKLGGGAQQHVDELAALYADDALFVQLTPALEGQSVTLSVFDAGVRLADGLHFSVDAEFDALVALLRDLGIGHVHFHHTMGLHPRLWVLAEALGCRHDLTVHDYYLINGNPTLTDVDARFVGDGSSDFDARCAGHYPLPDGVSAQDWRAGQSLLIEQAARVIFPSADCAARFQAFFSVPEAVVAWHPDFLASQPYPQPVWRHVPPRPLKVLVVGAISREKGADVLEAVADELAASGRVEFHLLGYAYRALGKSVITHGPYANADAWRLIAGIAPDVVWFPAQWPETYSYTLSLALHLGLPVVVPDIGAFVERVSGRPLSVIMPWNSSTAQWRELWQAFAAGEQPGTAPLWPVETPDAAFYQGAYLAAVTPRSAAFAPGRIASLMGNLHAGVAQLSRSERLLGFIWRLSRHPLVARLVSWVPFRVQQAIKRRFSARPMHDIVR</sequence>
<protein>
    <submittedName>
        <fullName evidence="1">Glycosyl transferase</fullName>
    </submittedName>
</protein>
<reference evidence="1 2" key="1">
    <citation type="journal article" date="2018" name="Nat. Biotechnol.">
        <title>A standardized bacterial taxonomy based on genome phylogeny substantially revises the tree of life.</title>
        <authorList>
            <person name="Parks D.H."/>
            <person name="Chuvochina M."/>
            <person name="Waite D.W."/>
            <person name="Rinke C."/>
            <person name="Skarshewski A."/>
            <person name="Chaumeil P.A."/>
            <person name="Hugenholtz P."/>
        </authorList>
    </citation>
    <scope>NUCLEOTIDE SEQUENCE [LARGE SCALE GENOMIC DNA]</scope>
    <source>
        <strain evidence="1">UBA9158</strain>
    </source>
</reference>
<accession>A0A3C1KSW8</accession>
<dbReference type="AlphaFoldDB" id="A0A3C1KSW8"/>
<organism evidence="1 2">
    <name type="scientific">Haliea salexigens</name>
    <dbReference type="NCBI Taxonomy" id="287487"/>
    <lineage>
        <taxon>Bacteria</taxon>
        <taxon>Pseudomonadati</taxon>
        <taxon>Pseudomonadota</taxon>
        <taxon>Gammaproteobacteria</taxon>
        <taxon>Cellvibrionales</taxon>
        <taxon>Halieaceae</taxon>
        <taxon>Haliea</taxon>
    </lineage>
</organism>
<dbReference type="SUPFAM" id="SSF53756">
    <property type="entry name" value="UDP-Glycosyltransferase/glycogen phosphorylase"/>
    <property type="match status" value="1"/>
</dbReference>
<dbReference type="Proteomes" id="UP000259273">
    <property type="component" value="Unassembled WGS sequence"/>
</dbReference>
<dbReference type="Gene3D" id="3.40.50.2000">
    <property type="entry name" value="Glycogen Phosphorylase B"/>
    <property type="match status" value="1"/>
</dbReference>
<evidence type="ECO:0000313" key="2">
    <source>
        <dbReference type="Proteomes" id="UP000259273"/>
    </source>
</evidence>
<dbReference type="STRING" id="1121937.GCA_000423125_01796"/>
<dbReference type="GO" id="GO:0016740">
    <property type="term" value="F:transferase activity"/>
    <property type="evidence" value="ECO:0007669"/>
    <property type="project" value="UniProtKB-KW"/>
</dbReference>
<keyword evidence="1" id="KW-0808">Transferase</keyword>